<feature type="transmembrane region" description="Helical" evidence="1">
    <location>
        <begin position="29"/>
        <end position="45"/>
    </location>
</feature>
<feature type="transmembrane region" description="Helical" evidence="1">
    <location>
        <begin position="6"/>
        <end position="22"/>
    </location>
</feature>
<keyword evidence="3" id="KW-1185">Reference proteome</keyword>
<dbReference type="NCBIfam" id="TIGR00697">
    <property type="entry name" value="queuosine precursor transporter"/>
    <property type="match status" value="1"/>
</dbReference>
<feature type="transmembrane region" description="Helical" evidence="1">
    <location>
        <begin position="169"/>
        <end position="186"/>
    </location>
</feature>
<gene>
    <name evidence="2" type="ORF">SAMN05421737_104217</name>
</gene>
<keyword evidence="1" id="KW-1133">Transmembrane helix</keyword>
<organism evidence="2 3">
    <name type="scientific">Shouchella lonarensis</name>
    <dbReference type="NCBI Taxonomy" id="1464122"/>
    <lineage>
        <taxon>Bacteria</taxon>
        <taxon>Bacillati</taxon>
        <taxon>Bacillota</taxon>
        <taxon>Bacilli</taxon>
        <taxon>Bacillales</taxon>
        <taxon>Bacillaceae</taxon>
        <taxon>Shouchella</taxon>
    </lineage>
</organism>
<name>A0A1G6HY55_9BACI</name>
<dbReference type="OrthoDB" id="9805479at2"/>
<evidence type="ECO:0000256" key="1">
    <source>
        <dbReference type="HAMAP-Rule" id="MF_02088"/>
    </source>
</evidence>
<feature type="transmembrane region" description="Helical" evidence="1">
    <location>
        <begin position="85"/>
        <end position="106"/>
    </location>
</feature>
<keyword evidence="1" id="KW-1003">Cell membrane</keyword>
<dbReference type="STRING" id="1464122.SAMN05421737_104217"/>
<keyword evidence="1" id="KW-0812">Transmembrane</keyword>
<feature type="transmembrane region" description="Helical" evidence="1">
    <location>
        <begin position="192"/>
        <end position="218"/>
    </location>
</feature>
<proteinExistence type="inferred from homology"/>
<dbReference type="RefSeq" id="WP_090775328.1">
    <property type="nucleotide sequence ID" value="NZ_FMYM01000004.1"/>
</dbReference>
<feature type="transmembrane region" description="Helical" evidence="1">
    <location>
        <begin position="118"/>
        <end position="148"/>
    </location>
</feature>
<dbReference type="EMBL" id="FMYM01000004">
    <property type="protein sequence ID" value="SDB98755.1"/>
    <property type="molecule type" value="Genomic_DNA"/>
</dbReference>
<dbReference type="HAMAP" id="MF_02088">
    <property type="entry name" value="Q_prec_transport"/>
    <property type="match status" value="1"/>
</dbReference>
<comment type="similarity">
    <text evidence="1">Belongs to the vitamin uptake transporter (VUT/ECF) (TC 2.A.88) family. Q precursor transporter subfamily.</text>
</comment>
<dbReference type="AlphaFoldDB" id="A0A1G6HY55"/>
<feature type="transmembrane region" description="Helical" evidence="1">
    <location>
        <begin position="51"/>
        <end position="73"/>
    </location>
</feature>
<keyword evidence="1" id="KW-0813">Transport</keyword>
<dbReference type="PANTHER" id="PTHR34300:SF2">
    <property type="entry name" value="QUEUOSINE PRECURSOR TRANSPORTER-RELATED"/>
    <property type="match status" value="1"/>
</dbReference>
<comment type="function">
    <text evidence="1">Involved in the import of queuosine (Q) precursors, required for Q precursor salvage.</text>
</comment>
<dbReference type="PANTHER" id="PTHR34300">
    <property type="entry name" value="QUEUOSINE PRECURSOR TRANSPORTER-RELATED"/>
    <property type="match status" value="1"/>
</dbReference>
<dbReference type="GO" id="GO:0022857">
    <property type="term" value="F:transmembrane transporter activity"/>
    <property type="evidence" value="ECO:0007669"/>
    <property type="project" value="UniProtKB-UniRule"/>
</dbReference>
<dbReference type="Pfam" id="PF02592">
    <property type="entry name" value="Vut_1"/>
    <property type="match status" value="1"/>
</dbReference>
<accession>A0A1G6HY55</accession>
<keyword evidence="1" id="KW-0472">Membrane</keyword>
<reference evidence="3" key="1">
    <citation type="submission" date="2016-09" db="EMBL/GenBank/DDBJ databases">
        <authorList>
            <person name="Varghese N."/>
            <person name="Submissions S."/>
        </authorList>
    </citation>
    <scope>NUCLEOTIDE SEQUENCE [LARGE SCALE GENOMIC DNA]</scope>
    <source>
        <strain evidence="3">25nlg</strain>
    </source>
</reference>
<dbReference type="GO" id="GO:0005886">
    <property type="term" value="C:plasma membrane"/>
    <property type="evidence" value="ECO:0007669"/>
    <property type="project" value="UniProtKB-SubCell"/>
</dbReference>
<dbReference type="Proteomes" id="UP000242662">
    <property type="component" value="Unassembled WGS sequence"/>
</dbReference>
<dbReference type="InterPro" id="IPR003744">
    <property type="entry name" value="YhhQ"/>
</dbReference>
<evidence type="ECO:0000313" key="3">
    <source>
        <dbReference type="Proteomes" id="UP000242662"/>
    </source>
</evidence>
<comment type="subcellular location">
    <subcellularLocation>
        <location evidence="1">Cell membrane</location>
        <topology evidence="1">Multi-pass membrane protein</topology>
    </subcellularLocation>
</comment>
<evidence type="ECO:0000313" key="2">
    <source>
        <dbReference type="EMBL" id="SDB98755.1"/>
    </source>
</evidence>
<protein>
    <recommendedName>
        <fullName evidence="1">Probable queuosine precursor transporter</fullName>
        <shortName evidence="1">Q precursor transporter</shortName>
    </recommendedName>
</protein>
<sequence>MPTELYGLLFALLNFIFLVIFYKLYGKVGLFSWIGFATILANIQVTKTIEVFGLVATLGNVMYASTFLATDLLNEKYGKAFAQKAVWLGFSALLISTVIMQMVLYFTPHNEDLAQPHLAFLFNFAVKISAASLAAYLISNMLNVYIFAFFKRMFPKPSLLWLRNSASSLIGQAFDTLIFCTIAFVGEYSLSIWLQIALTTYILKFLVSALAIPFIYWARQTKPLM</sequence>